<feature type="compositionally biased region" description="Basic and acidic residues" evidence="1">
    <location>
        <begin position="1"/>
        <end position="13"/>
    </location>
</feature>
<dbReference type="Proteomes" id="UP001230188">
    <property type="component" value="Unassembled WGS sequence"/>
</dbReference>
<comment type="caution">
    <text evidence="3">The sequence shown here is derived from an EMBL/GenBank/DDBJ whole genome shotgun (WGS) entry which is preliminary data.</text>
</comment>
<evidence type="ECO:0000256" key="1">
    <source>
        <dbReference type="SAM" id="MobiDB-lite"/>
    </source>
</evidence>
<keyword evidence="4" id="KW-1185">Reference proteome</keyword>
<dbReference type="InterPro" id="IPR000793">
    <property type="entry name" value="ATP_synth_asu_C"/>
</dbReference>
<dbReference type="AlphaFoldDB" id="A0AAD7U7Q2"/>
<dbReference type="SUPFAM" id="SSF47917">
    <property type="entry name" value="C-terminal domain of alpha and beta subunits of F1 ATP synthase"/>
    <property type="match status" value="1"/>
</dbReference>
<proteinExistence type="predicted"/>
<dbReference type="Pfam" id="PF00306">
    <property type="entry name" value="ATP-synt_ab_C"/>
    <property type="match status" value="1"/>
</dbReference>
<protein>
    <recommendedName>
        <fullName evidence="2">ATP synthase alpha subunit C-terminal domain-containing protein</fullName>
    </recommendedName>
</protein>
<sequence>MAGRDSKDDHSCKSDALSPRPTASDDSSVCATPPAPSYKPLEVEEMSVILFSGVRGFVDEVDIASVQAYETACLDHLKTSHSEIFFQIKADKMVITKPISPNSATMKIVA</sequence>
<accession>A0AAD7U7Q2</accession>
<evidence type="ECO:0000259" key="2">
    <source>
        <dbReference type="Pfam" id="PF00306"/>
    </source>
</evidence>
<evidence type="ECO:0000313" key="3">
    <source>
        <dbReference type="EMBL" id="KAJ8598628.1"/>
    </source>
</evidence>
<reference evidence="3" key="1">
    <citation type="submission" date="2023-01" db="EMBL/GenBank/DDBJ databases">
        <title>Metagenome sequencing of chrysophaentin producing Chrysophaeum taylorii.</title>
        <authorList>
            <person name="Davison J."/>
            <person name="Bewley C."/>
        </authorList>
    </citation>
    <scope>NUCLEOTIDE SEQUENCE</scope>
    <source>
        <strain evidence="3">NIES-1699</strain>
    </source>
</reference>
<dbReference type="GO" id="GO:0015986">
    <property type="term" value="P:proton motive force-driven ATP synthesis"/>
    <property type="evidence" value="ECO:0007669"/>
    <property type="project" value="InterPro"/>
</dbReference>
<name>A0AAD7U7Q2_9STRA</name>
<dbReference type="Gene3D" id="1.20.150.20">
    <property type="entry name" value="ATP synthase alpha/beta chain, C-terminal domain"/>
    <property type="match status" value="1"/>
</dbReference>
<feature type="region of interest" description="Disordered" evidence="1">
    <location>
        <begin position="1"/>
        <end position="38"/>
    </location>
</feature>
<dbReference type="InterPro" id="IPR038376">
    <property type="entry name" value="ATP_synth_asu_C_sf"/>
</dbReference>
<feature type="domain" description="ATP synthase alpha subunit C-terminal" evidence="2">
    <location>
        <begin position="36"/>
        <end position="93"/>
    </location>
</feature>
<organism evidence="3 4">
    <name type="scientific">Chrysophaeum taylorii</name>
    <dbReference type="NCBI Taxonomy" id="2483200"/>
    <lineage>
        <taxon>Eukaryota</taxon>
        <taxon>Sar</taxon>
        <taxon>Stramenopiles</taxon>
        <taxon>Ochrophyta</taxon>
        <taxon>Pelagophyceae</taxon>
        <taxon>Pelagomonadales</taxon>
        <taxon>Pelagomonadaceae</taxon>
        <taxon>Chrysophaeum</taxon>
    </lineage>
</organism>
<gene>
    <name evidence="3" type="ORF">CTAYLR_003056</name>
</gene>
<dbReference type="EMBL" id="JAQMWT010000667">
    <property type="protein sequence ID" value="KAJ8598628.1"/>
    <property type="molecule type" value="Genomic_DNA"/>
</dbReference>
<evidence type="ECO:0000313" key="4">
    <source>
        <dbReference type="Proteomes" id="UP001230188"/>
    </source>
</evidence>